<dbReference type="RefSeq" id="WP_183969734.1">
    <property type="nucleotide sequence ID" value="NZ_BAABEW010000024.1"/>
</dbReference>
<reference evidence="2 3" key="1">
    <citation type="submission" date="2020-08" db="EMBL/GenBank/DDBJ databases">
        <title>Genomic Encyclopedia of Type Strains, Phase IV (KMG-IV): sequencing the most valuable type-strain genomes for metagenomic binning, comparative biology and taxonomic classification.</title>
        <authorList>
            <person name="Goeker M."/>
        </authorList>
    </citation>
    <scope>NUCLEOTIDE SEQUENCE [LARGE SCALE GENOMIC DNA]</scope>
    <source>
        <strain evidence="2 3">DSM 29781</strain>
    </source>
</reference>
<evidence type="ECO:0000313" key="3">
    <source>
        <dbReference type="Proteomes" id="UP000532440"/>
    </source>
</evidence>
<dbReference type="InterPro" id="IPR000182">
    <property type="entry name" value="GNAT_dom"/>
</dbReference>
<dbReference type="CDD" id="cd04301">
    <property type="entry name" value="NAT_SF"/>
    <property type="match status" value="1"/>
</dbReference>
<feature type="domain" description="N-acetyltransferase" evidence="1">
    <location>
        <begin position="33"/>
        <end position="184"/>
    </location>
</feature>
<accession>A0A7W8HJP7</accession>
<evidence type="ECO:0000259" key="1">
    <source>
        <dbReference type="PROSITE" id="PS51186"/>
    </source>
</evidence>
<keyword evidence="2" id="KW-0808">Transferase</keyword>
<gene>
    <name evidence="2" type="ORF">HNQ70_003337</name>
</gene>
<organism evidence="2 3">
    <name type="scientific">Quisquiliibacterium transsilvanicum</name>
    <dbReference type="NCBI Taxonomy" id="1549638"/>
    <lineage>
        <taxon>Bacteria</taxon>
        <taxon>Pseudomonadati</taxon>
        <taxon>Pseudomonadota</taxon>
        <taxon>Betaproteobacteria</taxon>
        <taxon>Burkholderiales</taxon>
        <taxon>Burkholderiaceae</taxon>
        <taxon>Quisquiliibacterium</taxon>
    </lineage>
</organism>
<dbReference type="PANTHER" id="PTHR43305">
    <property type="entry name" value="FAMILY N-ACETYLTRANSFERASE, PUTATIVE (AFU_ORTHOLOGUE AFUA_2G01380)-RELATED"/>
    <property type="match status" value="1"/>
</dbReference>
<protein>
    <submittedName>
        <fullName evidence="2">GNAT superfamily N-acetyltransferase</fullName>
    </submittedName>
</protein>
<proteinExistence type="predicted"/>
<evidence type="ECO:0000313" key="2">
    <source>
        <dbReference type="EMBL" id="MBB5273309.1"/>
    </source>
</evidence>
<dbReference type="PROSITE" id="PS51186">
    <property type="entry name" value="GNAT"/>
    <property type="match status" value="1"/>
</dbReference>
<dbReference type="Proteomes" id="UP000532440">
    <property type="component" value="Unassembled WGS sequence"/>
</dbReference>
<name>A0A7W8HJP7_9BURK</name>
<dbReference type="InterPro" id="IPR016181">
    <property type="entry name" value="Acyl_CoA_acyltransferase"/>
</dbReference>
<dbReference type="SUPFAM" id="SSF55729">
    <property type="entry name" value="Acyl-CoA N-acyltransferases (Nat)"/>
    <property type="match status" value="1"/>
</dbReference>
<keyword evidence="3" id="KW-1185">Reference proteome</keyword>
<comment type="caution">
    <text evidence="2">The sequence shown here is derived from an EMBL/GenBank/DDBJ whole genome shotgun (WGS) entry which is preliminary data.</text>
</comment>
<dbReference type="AlphaFoldDB" id="A0A7W8HJP7"/>
<dbReference type="Gene3D" id="3.40.630.30">
    <property type="match status" value="1"/>
</dbReference>
<sequence>MKTFEIRAAQDGADYTAAAQLFREYAGTLGVDLGFQEFEAELRDLPGMYGPPQGLLVLAWPATPLDVARRDPLPAGGAAGAVGAGEAGRTAPVGCAAVRSLDGGDCEMKRLYVRDPARGSGLGRGLALAVIDAARVLGYRRMRLDTLGRMTAARALYASMGFVETPAYYDNPLPDVRYMALELGATSAGGARCSVC</sequence>
<dbReference type="Pfam" id="PF00583">
    <property type="entry name" value="Acetyltransf_1"/>
    <property type="match status" value="1"/>
</dbReference>
<dbReference type="PANTHER" id="PTHR43305:SF1">
    <property type="entry name" value="FAMILY N-ACETYLTRANSFERASE, PUTATIVE (AFU_ORTHOLOGUE AFUA_2G01380)-RELATED"/>
    <property type="match status" value="1"/>
</dbReference>
<dbReference type="EMBL" id="JACHGB010000006">
    <property type="protein sequence ID" value="MBB5273309.1"/>
    <property type="molecule type" value="Genomic_DNA"/>
</dbReference>
<dbReference type="InterPro" id="IPR052777">
    <property type="entry name" value="Acetyltransferase_Enz"/>
</dbReference>
<dbReference type="GO" id="GO:0016747">
    <property type="term" value="F:acyltransferase activity, transferring groups other than amino-acyl groups"/>
    <property type="evidence" value="ECO:0007669"/>
    <property type="project" value="InterPro"/>
</dbReference>